<dbReference type="AlphaFoldDB" id="A0A3L9YVF1"/>
<keyword evidence="2" id="KW-1185">Reference proteome</keyword>
<sequence length="59" mass="6716">MPFLNVPNITLFPKPIFIHTNTTNSQYSVNKPTLIYVNSGIFFANNERLSNLNTIGTWT</sequence>
<organism evidence="1 2">
    <name type="scientific">Ulvibacter antarcticus</name>
    <dbReference type="NCBI Taxonomy" id="442714"/>
    <lineage>
        <taxon>Bacteria</taxon>
        <taxon>Pseudomonadati</taxon>
        <taxon>Bacteroidota</taxon>
        <taxon>Flavobacteriia</taxon>
        <taxon>Flavobacteriales</taxon>
        <taxon>Flavobacteriaceae</taxon>
        <taxon>Ulvibacter</taxon>
    </lineage>
</organism>
<proteinExistence type="predicted"/>
<dbReference type="Proteomes" id="UP000271339">
    <property type="component" value="Unassembled WGS sequence"/>
</dbReference>
<accession>A0A3L9YVF1</accession>
<gene>
    <name evidence="1" type="ORF">BXY75_1524</name>
</gene>
<name>A0A3L9YVF1_9FLAO</name>
<evidence type="ECO:0000313" key="2">
    <source>
        <dbReference type="Proteomes" id="UP000271339"/>
    </source>
</evidence>
<comment type="caution">
    <text evidence="1">The sequence shown here is derived from an EMBL/GenBank/DDBJ whole genome shotgun (WGS) entry which is preliminary data.</text>
</comment>
<evidence type="ECO:0000313" key="1">
    <source>
        <dbReference type="EMBL" id="RMA64646.1"/>
    </source>
</evidence>
<dbReference type="EMBL" id="REFC01000012">
    <property type="protein sequence ID" value="RMA64646.1"/>
    <property type="molecule type" value="Genomic_DNA"/>
</dbReference>
<protein>
    <submittedName>
        <fullName evidence="1">Uncharacterized protein</fullName>
    </submittedName>
</protein>
<reference evidence="1 2" key="1">
    <citation type="submission" date="2018-10" db="EMBL/GenBank/DDBJ databases">
        <title>Genomic Encyclopedia of Archaeal and Bacterial Type Strains, Phase II (KMG-II): from individual species to whole genera.</title>
        <authorList>
            <person name="Goeker M."/>
        </authorList>
    </citation>
    <scope>NUCLEOTIDE SEQUENCE [LARGE SCALE GENOMIC DNA]</scope>
    <source>
        <strain evidence="1 2">DSM 23424</strain>
    </source>
</reference>